<reference evidence="2 3" key="1">
    <citation type="submission" date="2019-04" db="EMBL/GenBank/DDBJ databases">
        <title>Microbes associate with the intestines of laboratory mice.</title>
        <authorList>
            <person name="Navarre W."/>
            <person name="Wong E."/>
            <person name="Huang K."/>
            <person name="Tropini C."/>
            <person name="Ng K."/>
            <person name="Yu B."/>
        </authorList>
    </citation>
    <scope>NUCLEOTIDE SEQUENCE [LARGE SCALE GENOMIC DNA]</scope>
    <source>
        <strain evidence="2 3">NM26_J9</strain>
    </source>
</reference>
<organism evidence="2 3">
    <name type="scientific">Ligilactobacillus murinus</name>
    <dbReference type="NCBI Taxonomy" id="1622"/>
    <lineage>
        <taxon>Bacteria</taxon>
        <taxon>Bacillati</taxon>
        <taxon>Bacillota</taxon>
        <taxon>Bacilli</taxon>
        <taxon>Lactobacillales</taxon>
        <taxon>Lactobacillaceae</taxon>
        <taxon>Ligilactobacillus</taxon>
    </lineage>
</organism>
<protein>
    <recommendedName>
        <fullName evidence="1">Rib domain-containing protein</fullName>
    </recommendedName>
</protein>
<dbReference type="Proteomes" id="UP000306855">
    <property type="component" value="Unassembled WGS sequence"/>
</dbReference>
<dbReference type="Pfam" id="PF08428">
    <property type="entry name" value="Rib"/>
    <property type="match status" value="3"/>
</dbReference>
<evidence type="ECO:0000259" key="1">
    <source>
        <dbReference type="Pfam" id="PF08428"/>
    </source>
</evidence>
<dbReference type="AlphaFoldDB" id="A0A4S2E781"/>
<accession>A0A4S2E781</accession>
<evidence type="ECO:0000313" key="3">
    <source>
        <dbReference type="Proteomes" id="UP000306855"/>
    </source>
</evidence>
<feature type="non-terminal residue" evidence="2">
    <location>
        <position position="1"/>
    </location>
</feature>
<proteinExistence type="predicted"/>
<evidence type="ECO:0000313" key="2">
    <source>
        <dbReference type="EMBL" id="TGY51239.1"/>
    </source>
</evidence>
<dbReference type="InterPro" id="IPR012706">
    <property type="entry name" value="Rib_alpha_Esp_rpt"/>
</dbReference>
<sequence>TTEEVTVPVKVGTDAQINEPTAQEVKTPVGGTPDATTGIANLDELPAGTTATWKEPVDTTTPGHKEGTVVVTYPDGTTEEVTVPVKVGTDADIYTPNGQEVKTPVGDTPDATTGIKNLDELPAGTTVAWKEPIDTTTPGHKEGTVVVTYPDGTTEEVTVPVKVGTDAQINEPTAQEVKTPVGGTPDATTGIANLDELPAGTTVTWKEPVD</sequence>
<feature type="domain" description="Rib" evidence="1">
    <location>
        <begin position="90"/>
        <end position="164"/>
    </location>
</feature>
<dbReference type="RefSeq" id="WP_263854245.1">
    <property type="nucleotide sequence ID" value="NZ_SRYK01000158.1"/>
</dbReference>
<dbReference type="NCBIfam" id="TIGR02331">
    <property type="entry name" value="rib_alpha"/>
    <property type="match status" value="2"/>
</dbReference>
<feature type="domain" description="Rib" evidence="1">
    <location>
        <begin position="14"/>
        <end position="88"/>
    </location>
</feature>
<feature type="domain" description="Rib" evidence="1">
    <location>
        <begin position="166"/>
        <end position="210"/>
    </location>
</feature>
<dbReference type="InterPro" id="IPR059115">
    <property type="entry name" value="Rib"/>
</dbReference>
<comment type="caution">
    <text evidence="2">The sequence shown here is derived from an EMBL/GenBank/DDBJ whole genome shotgun (WGS) entry which is preliminary data.</text>
</comment>
<gene>
    <name evidence="2" type="ORF">E5340_11730</name>
</gene>
<feature type="non-terminal residue" evidence="2">
    <location>
        <position position="210"/>
    </location>
</feature>
<name>A0A4S2E781_9LACO</name>
<dbReference type="EMBL" id="SRYK01000158">
    <property type="protein sequence ID" value="TGY51239.1"/>
    <property type="molecule type" value="Genomic_DNA"/>
</dbReference>